<comment type="caution">
    <text evidence="2">The sequence shown here is derived from an EMBL/GenBank/DDBJ whole genome shotgun (WGS) entry which is preliminary data.</text>
</comment>
<evidence type="ECO:0000313" key="3">
    <source>
        <dbReference type="Proteomes" id="UP000789704"/>
    </source>
</evidence>
<organism evidence="2 3">
    <name type="scientific">Paraburkholderia saeva</name>
    <dbReference type="NCBI Taxonomy" id="2777537"/>
    <lineage>
        <taxon>Bacteria</taxon>
        <taxon>Pseudomonadati</taxon>
        <taxon>Pseudomonadota</taxon>
        <taxon>Betaproteobacteria</taxon>
        <taxon>Burkholderiales</taxon>
        <taxon>Burkholderiaceae</taxon>
        <taxon>Paraburkholderia</taxon>
    </lineage>
</organism>
<proteinExistence type="predicted"/>
<protein>
    <submittedName>
        <fullName evidence="2">Uncharacterized protein</fullName>
    </submittedName>
</protein>
<keyword evidence="3" id="KW-1185">Reference proteome</keyword>
<dbReference type="EMBL" id="CAJQZC010000001">
    <property type="protein sequence ID" value="CAG4888492.1"/>
    <property type="molecule type" value="Genomic_DNA"/>
</dbReference>
<sequence>MPDRHAALPTQYFAPASNLDHMPDPALIAHRPEPVEPPSTPEPDTIPDPTREPTIPDTPPIGDPPPAPNQTPHVNVD</sequence>
<feature type="compositionally biased region" description="Pro residues" evidence="1">
    <location>
        <begin position="35"/>
        <end position="46"/>
    </location>
</feature>
<dbReference type="RefSeq" id="WP_228874890.1">
    <property type="nucleotide sequence ID" value="NZ_CAJQYX010000010.1"/>
</dbReference>
<name>A0A9N8X040_9BURK</name>
<reference evidence="2" key="1">
    <citation type="submission" date="2021-04" db="EMBL/GenBank/DDBJ databases">
        <authorList>
            <person name="Vanwijnsberghe S."/>
        </authorList>
    </citation>
    <scope>NUCLEOTIDE SEQUENCE</scope>
    <source>
        <strain evidence="2">LMG 31841</strain>
    </source>
</reference>
<feature type="compositionally biased region" description="Pro residues" evidence="1">
    <location>
        <begin position="56"/>
        <end position="69"/>
    </location>
</feature>
<evidence type="ECO:0000256" key="1">
    <source>
        <dbReference type="SAM" id="MobiDB-lite"/>
    </source>
</evidence>
<dbReference type="Proteomes" id="UP000789704">
    <property type="component" value="Unassembled WGS sequence"/>
</dbReference>
<accession>A0A9N8X040</accession>
<evidence type="ECO:0000313" key="2">
    <source>
        <dbReference type="EMBL" id="CAG4888492.1"/>
    </source>
</evidence>
<dbReference type="AlphaFoldDB" id="A0A9N8X040"/>
<gene>
    <name evidence="2" type="ORF">LMG31841_00682</name>
</gene>
<feature type="region of interest" description="Disordered" evidence="1">
    <location>
        <begin position="1"/>
        <end position="77"/>
    </location>
</feature>